<evidence type="ECO:0000313" key="1">
    <source>
        <dbReference type="EMBL" id="SHJ57813.1"/>
    </source>
</evidence>
<dbReference type="InterPro" id="IPR016181">
    <property type="entry name" value="Acyl_CoA_acyltransferase"/>
</dbReference>
<gene>
    <name evidence="1" type="ORF">SAMN02745165_02702</name>
</gene>
<accession>A0A1M6KFP6</accession>
<dbReference type="RefSeq" id="WP_072909264.1">
    <property type="nucleotide sequence ID" value="NZ_FQZT01000010.1"/>
</dbReference>
<dbReference type="InterPro" id="IPR022484">
    <property type="entry name" value="PEP-CTERM/exosrtase_acylTfrase"/>
</dbReference>
<dbReference type="Pfam" id="PF13444">
    <property type="entry name" value="Acetyltransf_5"/>
    <property type="match status" value="1"/>
</dbReference>
<dbReference type="EMBL" id="FQZT01000010">
    <property type="protein sequence ID" value="SHJ57813.1"/>
    <property type="molecule type" value="Genomic_DNA"/>
</dbReference>
<dbReference type="NCBIfam" id="TIGR03694">
    <property type="entry name" value="exosort_acyl"/>
    <property type="match status" value="1"/>
</dbReference>
<keyword evidence="2" id="KW-1185">Reference proteome</keyword>
<dbReference type="SUPFAM" id="SSF55729">
    <property type="entry name" value="Acyl-CoA N-acyltransferases (Nat)"/>
    <property type="match status" value="1"/>
</dbReference>
<protein>
    <submittedName>
        <fullName evidence="1">N-acyl amino acid synthase, PEP-CTERM/exosortase system-associated</fullName>
    </submittedName>
</protein>
<dbReference type="Gene3D" id="3.40.630.30">
    <property type="match status" value="1"/>
</dbReference>
<reference evidence="1 2" key="1">
    <citation type="submission" date="2016-11" db="EMBL/GenBank/DDBJ databases">
        <authorList>
            <person name="Jaros S."/>
            <person name="Januszkiewicz K."/>
            <person name="Wedrychowicz H."/>
        </authorList>
    </citation>
    <scope>NUCLEOTIDE SEQUENCE [LARGE SCALE GENOMIC DNA]</scope>
    <source>
        <strain evidence="1 2">DSM 5091</strain>
    </source>
</reference>
<name>A0A1M6KFP6_MALRU</name>
<organism evidence="1 2">
    <name type="scientific">Malonomonas rubra DSM 5091</name>
    <dbReference type="NCBI Taxonomy" id="1122189"/>
    <lineage>
        <taxon>Bacteria</taxon>
        <taxon>Pseudomonadati</taxon>
        <taxon>Thermodesulfobacteriota</taxon>
        <taxon>Desulfuromonadia</taxon>
        <taxon>Desulfuromonadales</taxon>
        <taxon>Geopsychrobacteraceae</taxon>
        <taxon>Malonomonas</taxon>
    </lineage>
</organism>
<evidence type="ECO:0000313" key="2">
    <source>
        <dbReference type="Proteomes" id="UP000184171"/>
    </source>
</evidence>
<dbReference type="OrthoDB" id="5414373at2"/>
<dbReference type="STRING" id="1122189.SAMN02745165_02702"/>
<dbReference type="AlphaFoldDB" id="A0A1M6KFP6"/>
<sequence>MTKCKFEKIEKNHPLFTDVLALRYRIYCEQRGFENPEDYPDGLERDVSDEHAVHFAAIHNETNEVLGTIRLILKSPDGFPIENHFKFDKDTSYIKKDNIGEVSRLAVNSEACRELWRKVTSKRDGMTQAKGNPEADMIAGLIRCIVIECRDRGITHLYAVMARALFVILKRRKIVFPRIGPEIDYHGMRAPYFGLLENIIMGNDDLYRAFSAGRAVAAA</sequence>
<proteinExistence type="predicted"/>
<dbReference type="Proteomes" id="UP000184171">
    <property type="component" value="Unassembled WGS sequence"/>
</dbReference>